<comment type="caution">
    <text evidence="1">The sequence shown here is derived from an EMBL/GenBank/DDBJ whole genome shotgun (WGS) entry which is preliminary data.</text>
</comment>
<accession>A0A0F8XEE1</accession>
<dbReference type="SUPFAM" id="SSF52540">
    <property type="entry name" value="P-loop containing nucleoside triphosphate hydrolases"/>
    <property type="match status" value="1"/>
</dbReference>
<proteinExistence type="predicted"/>
<reference evidence="1" key="1">
    <citation type="journal article" date="2015" name="Nature">
        <title>Complex archaea that bridge the gap between prokaryotes and eukaryotes.</title>
        <authorList>
            <person name="Spang A."/>
            <person name="Saw J.H."/>
            <person name="Jorgensen S.L."/>
            <person name="Zaremba-Niedzwiedzka K."/>
            <person name="Martijn J."/>
            <person name="Lind A.E."/>
            <person name="van Eijk R."/>
            <person name="Schleper C."/>
            <person name="Guy L."/>
            <person name="Ettema T.J."/>
        </authorList>
    </citation>
    <scope>NUCLEOTIDE SEQUENCE</scope>
</reference>
<dbReference type="InterPro" id="IPR027417">
    <property type="entry name" value="P-loop_NTPase"/>
</dbReference>
<gene>
    <name evidence="1" type="ORF">LCGC14_3035540</name>
</gene>
<protein>
    <recommendedName>
        <fullName evidence="2">KaiC-like domain-containing protein</fullName>
    </recommendedName>
</protein>
<dbReference type="Gene3D" id="3.40.50.300">
    <property type="entry name" value="P-loop containing nucleotide triphosphate hydrolases"/>
    <property type="match status" value="1"/>
</dbReference>
<dbReference type="EMBL" id="LAZR01063537">
    <property type="protein sequence ID" value="KKK59325.1"/>
    <property type="molecule type" value="Genomic_DNA"/>
</dbReference>
<feature type="non-terminal residue" evidence="1">
    <location>
        <position position="1"/>
    </location>
</feature>
<dbReference type="AlphaFoldDB" id="A0A0F8XEE1"/>
<name>A0A0F8XEE1_9ZZZZ</name>
<organism evidence="1">
    <name type="scientific">marine sediment metagenome</name>
    <dbReference type="NCBI Taxonomy" id="412755"/>
    <lineage>
        <taxon>unclassified sequences</taxon>
        <taxon>metagenomes</taxon>
        <taxon>ecological metagenomes</taxon>
    </lineage>
</organism>
<evidence type="ECO:0000313" key="1">
    <source>
        <dbReference type="EMBL" id="KKK59325.1"/>
    </source>
</evidence>
<evidence type="ECO:0008006" key="2">
    <source>
        <dbReference type="Google" id="ProtNLM"/>
    </source>
</evidence>
<sequence>ERGKSIYGKTSRFKEASGNIYIRNWIASLDSDLLRVDSPALLIIDSIQTLPTNIFHRRSSLDKWLVDFKAIHKRGFTIILVSEVGRNSYGEPGLDSFKETGAIEYACSFGVVLTGEPDAEDEPVEFHIVKNRHNKKKGHILDIVRDEKKTFWFNEEE</sequence>